<dbReference type="PANTHER" id="PTHR43157:SF31">
    <property type="entry name" value="PHOSPHATIDYLINOSITOL-GLYCAN BIOSYNTHESIS CLASS F PROTEIN"/>
    <property type="match status" value="1"/>
</dbReference>
<gene>
    <name evidence="3" type="primary">LOC101847454</name>
</gene>
<dbReference type="Proteomes" id="UP000694888">
    <property type="component" value="Unplaced"/>
</dbReference>
<sequence>MRGVVYTGTERLDGKTVVITGGNAGIGKVTALELARRGRQICTQLSLSLPISDEDRVDILINNAGVLTGNKRPTEDGLERHMGVNHYGHFLLTQLLLDKLKASAPSRIIFVSTWLYFVWPMDFDHRPQNKKWFFKAYGQSKLANVLTARELSRRLKETNVTVNAVHPGFIHTDIARDFPLYYSRIVHFLNSPFNSLLFRTPFLGAQPTLRLALDSSLANVSGKYFGFQSEESDPGWAGTDDKAAAKLWRISESVTKTGAM</sequence>
<dbReference type="SUPFAM" id="SSF51735">
    <property type="entry name" value="NAD(P)-binding Rossmann-fold domains"/>
    <property type="match status" value="1"/>
</dbReference>
<dbReference type="InterPro" id="IPR036291">
    <property type="entry name" value="NAD(P)-bd_dom_sf"/>
</dbReference>
<evidence type="ECO:0000313" key="3">
    <source>
        <dbReference type="RefSeq" id="XP_012943543.2"/>
    </source>
</evidence>
<keyword evidence="2" id="KW-1185">Reference proteome</keyword>
<organism evidence="2 3">
    <name type="scientific">Aplysia californica</name>
    <name type="common">California sea hare</name>
    <dbReference type="NCBI Taxonomy" id="6500"/>
    <lineage>
        <taxon>Eukaryota</taxon>
        <taxon>Metazoa</taxon>
        <taxon>Spiralia</taxon>
        <taxon>Lophotrochozoa</taxon>
        <taxon>Mollusca</taxon>
        <taxon>Gastropoda</taxon>
        <taxon>Heterobranchia</taxon>
        <taxon>Euthyneura</taxon>
        <taxon>Tectipleura</taxon>
        <taxon>Aplysiida</taxon>
        <taxon>Aplysioidea</taxon>
        <taxon>Aplysiidae</taxon>
        <taxon>Aplysia</taxon>
    </lineage>
</organism>
<dbReference type="PRINTS" id="PR00081">
    <property type="entry name" value="GDHRDH"/>
</dbReference>
<dbReference type="InterPro" id="IPR002347">
    <property type="entry name" value="SDR_fam"/>
</dbReference>
<dbReference type="Gene3D" id="3.40.50.720">
    <property type="entry name" value="NAD(P)-binding Rossmann-like Domain"/>
    <property type="match status" value="2"/>
</dbReference>
<keyword evidence="1" id="KW-0560">Oxidoreductase</keyword>
<protein>
    <submittedName>
        <fullName evidence="3">Retinol dehydrogenase 13-like</fullName>
    </submittedName>
</protein>
<reference evidence="3" key="1">
    <citation type="submission" date="2025-08" db="UniProtKB">
        <authorList>
            <consortium name="RefSeq"/>
        </authorList>
    </citation>
    <scope>IDENTIFICATION</scope>
</reference>
<evidence type="ECO:0000256" key="1">
    <source>
        <dbReference type="ARBA" id="ARBA00023002"/>
    </source>
</evidence>
<accession>A0ABM1A9R5</accession>
<proteinExistence type="predicted"/>
<name>A0ABM1A9R5_APLCA</name>
<dbReference type="GeneID" id="101847454"/>
<dbReference type="Pfam" id="PF00106">
    <property type="entry name" value="adh_short"/>
    <property type="match status" value="1"/>
</dbReference>
<evidence type="ECO:0000313" key="2">
    <source>
        <dbReference type="Proteomes" id="UP000694888"/>
    </source>
</evidence>
<dbReference type="PANTHER" id="PTHR43157">
    <property type="entry name" value="PHOSPHATIDYLINOSITOL-GLYCAN BIOSYNTHESIS CLASS F PROTEIN-RELATED"/>
    <property type="match status" value="1"/>
</dbReference>
<dbReference type="RefSeq" id="XP_012943543.2">
    <property type="nucleotide sequence ID" value="XM_013088089.2"/>
</dbReference>